<dbReference type="EMBL" id="JAVREJ010000004">
    <property type="protein sequence ID" value="MDT0349536.1"/>
    <property type="molecule type" value="Genomic_DNA"/>
</dbReference>
<organism evidence="1 2">
    <name type="scientific">Pseudonocardia charpentierae</name>
    <dbReference type="NCBI Taxonomy" id="3075545"/>
    <lineage>
        <taxon>Bacteria</taxon>
        <taxon>Bacillati</taxon>
        <taxon>Actinomycetota</taxon>
        <taxon>Actinomycetes</taxon>
        <taxon>Pseudonocardiales</taxon>
        <taxon>Pseudonocardiaceae</taxon>
        <taxon>Pseudonocardia</taxon>
    </lineage>
</organism>
<reference evidence="2" key="1">
    <citation type="submission" date="2023-07" db="EMBL/GenBank/DDBJ databases">
        <title>30 novel species of actinomycetes from the DSMZ collection.</title>
        <authorList>
            <person name="Nouioui I."/>
        </authorList>
    </citation>
    <scope>NUCLEOTIDE SEQUENCE [LARGE SCALE GENOMIC DNA]</scope>
    <source>
        <strain evidence="2">DSM 45834</strain>
    </source>
</reference>
<dbReference type="Proteomes" id="UP001183202">
    <property type="component" value="Unassembled WGS sequence"/>
</dbReference>
<evidence type="ECO:0000313" key="1">
    <source>
        <dbReference type="EMBL" id="MDT0349536.1"/>
    </source>
</evidence>
<sequence>MASGSGAALRLAQRLRELREREWDEVTVRQAHVATALDASPATVSSYESPTAPKTPTTARLTAYAQFFATRRSVNGKGPTLCDISSFTPDERERFEQLKTELFALHTAIDKEPVVEPVADEPRRRQILQFPGTDPVVIVCPAAPLDSLGPLADEKSLNHTRLHRFADADALLEVFGHIRALNPDLKVFHRLPSEVKQSDLQSHIVLLGGIGWNSTTRRILFHLKAELPIEQIDDVNVPEGEVFRVRKGIDRDEHTYLPIFDGDEGNGDRELVEDVGLLARLPNSFNFGRTMTICNGIFSKGVLGAALAITDETVRPTNEEYLAERFPQGDFAMLVRVPVVSGHPIAADLQNSHSRLFEWSPEPTAEEY</sequence>
<evidence type="ECO:0000313" key="2">
    <source>
        <dbReference type="Proteomes" id="UP001183202"/>
    </source>
</evidence>
<proteinExistence type="predicted"/>
<gene>
    <name evidence="1" type="ORF">RM445_08380</name>
</gene>
<dbReference type="RefSeq" id="WP_311555557.1">
    <property type="nucleotide sequence ID" value="NZ_JAVREJ010000004.1"/>
</dbReference>
<comment type="caution">
    <text evidence="1">The sequence shown here is derived from an EMBL/GenBank/DDBJ whole genome shotgun (WGS) entry which is preliminary data.</text>
</comment>
<name>A0ABU2N6G9_9PSEU</name>
<keyword evidence="2" id="KW-1185">Reference proteome</keyword>
<accession>A0ABU2N6G9</accession>
<protein>
    <submittedName>
        <fullName evidence="1">Helix-turn-helix transcriptional regulator</fullName>
    </submittedName>
</protein>